<comment type="similarity">
    <text evidence="3">Belongs to the flagella basal body rod proteins family.</text>
</comment>
<keyword evidence="10" id="KW-0969">Cilium</keyword>
<evidence type="ECO:0000256" key="2">
    <source>
        <dbReference type="ARBA" id="ARBA00004613"/>
    </source>
</evidence>
<dbReference type="Pfam" id="PF06429">
    <property type="entry name" value="Flg_bbr_C"/>
    <property type="match status" value="1"/>
</dbReference>
<dbReference type="SUPFAM" id="SSF64518">
    <property type="entry name" value="Phase 1 flagellin"/>
    <property type="match status" value="1"/>
</dbReference>
<evidence type="ECO:0000256" key="3">
    <source>
        <dbReference type="ARBA" id="ARBA00009677"/>
    </source>
</evidence>
<proteinExistence type="inferred from homology"/>
<keyword evidence="11" id="KW-1185">Reference proteome</keyword>
<organism evidence="10 11">
    <name type="scientific">Sphingomonas colocasiae</name>
    <dbReference type="NCBI Taxonomy" id="1848973"/>
    <lineage>
        <taxon>Bacteria</taxon>
        <taxon>Pseudomonadati</taxon>
        <taxon>Pseudomonadota</taxon>
        <taxon>Alphaproteobacteria</taxon>
        <taxon>Sphingomonadales</taxon>
        <taxon>Sphingomonadaceae</taxon>
        <taxon>Sphingomonas</taxon>
    </lineage>
</organism>
<evidence type="ECO:0000256" key="6">
    <source>
        <dbReference type="ARBA" id="ARBA00023143"/>
    </source>
</evidence>
<evidence type="ECO:0000259" key="7">
    <source>
        <dbReference type="Pfam" id="PF00460"/>
    </source>
</evidence>
<evidence type="ECO:0000256" key="4">
    <source>
        <dbReference type="ARBA" id="ARBA00016244"/>
    </source>
</evidence>
<comment type="caution">
    <text evidence="10">The sequence shown here is derived from an EMBL/GenBank/DDBJ whole genome shotgun (WGS) entry which is preliminary data.</text>
</comment>
<dbReference type="PANTHER" id="PTHR30033">
    <property type="entry name" value="FLAGELLAR HOOK-ASSOCIATED PROTEIN 1"/>
    <property type="match status" value="1"/>
</dbReference>
<dbReference type="InterPro" id="IPR053927">
    <property type="entry name" value="FlgK_helical"/>
</dbReference>
<feature type="domain" description="Flagellar hook-associated protein FlgK helical" evidence="9">
    <location>
        <begin position="97"/>
        <end position="316"/>
    </location>
</feature>
<reference evidence="10 11" key="1">
    <citation type="submission" date="2021-08" db="EMBL/GenBank/DDBJ databases">
        <authorList>
            <person name="Tuo L."/>
        </authorList>
    </citation>
    <scope>NUCLEOTIDE SEQUENCE [LARGE SCALE GENOMIC DNA]</scope>
    <source>
        <strain evidence="10 11">JCM 31229</strain>
    </source>
</reference>
<evidence type="ECO:0000256" key="1">
    <source>
        <dbReference type="ARBA" id="ARBA00004117"/>
    </source>
</evidence>
<dbReference type="PANTHER" id="PTHR30033:SF1">
    <property type="entry name" value="FLAGELLAR HOOK-ASSOCIATED PROTEIN 1"/>
    <property type="match status" value="1"/>
</dbReference>
<evidence type="ECO:0000313" key="10">
    <source>
        <dbReference type="EMBL" id="MBY8824454.1"/>
    </source>
</evidence>
<sequence>MSSDLISIARSGASAARIALDVTAQNIANAGTDGYVRRSVAMAEVSGSGMLYTQNDVSLHGVRVSGIVRNADEFRLAEVRRTGSDLARVNAEVGALSNIESALEQPKISSAIATFEASLQGLKADPTNPALRAVVLENAQSVADALNAAAGGLDSARTALQADAADGVSKLNQLSADLAKINTRLVRSSEGSSDQAALLDKRDSILKSMSEIAGVSVTIGAHRTAEVSLGGVALVTPDGASTVGVGVAADGSLAFDVGGTGVAIVSGSLAGTATGLTQVNDARARLDDVAATIIGAINGAQASGVALDGSAGQPLFGGTGAGDITMVATTGGAIATAPAGAGADSRNTGNLDTMIAALGGSNALRKFDALLNDTSAAVAARSVTRDALGVIASGAEGALATQAGVSLDDEAANLLRFQQAFQASGRIMQVAKDLFDSIISIN</sequence>
<dbReference type="Pfam" id="PF00460">
    <property type="entry name" value="Flg_bb_rod"/>
    <property type="match status" value="1"/>
</dbReference>
<evidence type="ECO:0000259" key="8">
    <source>
        <dbReference type="Pfam" id="PF06429"/>
    </source>
</evidence>
<comment type="subcellular location">
    <subcellularLocation>
        <location evidence="1">Bacterial flagellum basal body</location>
    </subcellularLocation>
    <subcellularLocation>
        <location evidence="2">Secreted</location>
    </subcellularLocation>
</comment>
<dbReference type="InterPro" id="IPR002371">
    <property type="entry name" value="FlgK"/>
</dbReference>
<accession>A0ABS7PSY2</accession>
<dbReference type="Proteomes" id="UP000706039">
    <property type="component" value="Unassembled WGS sequence"/>
</dbReference>
<protein>
    <recommendedName>
        <fullName evidence="4">Flagellar hook-associated protein 1</fullName>
    </recommendedName>
</protein>
<dbReference type="NCBIfam" id="TIGR02492">
    <property type="entry name" value="flgK_ends"/>
    <property type="match status" value="1"/>
</dbReference>
<name>A0ABS7PSY2_9SPHN</name>
<feature type="domain" description="Flagellar basal body rod protein N-terminal" evidence="7">
    <location>
        <begin position="8"/>
        <end position="35"/>
    </location>
</feature>
<evidence type="ECO:0000259" key="9">
    <source>
        <dbReference type="Pfam" id="PF22638"/>
    </source>
</evidence>
<gene>
    <name evidence="10" type="primary">flgK</name>
    <name evidence="10" type="ORF">K7G82_19270</name>
</gene>
<evidence type="ECO:0000256" key="5">
    <source>
        <dbReference type="ARBA" id="ARBA00022525"/>
    </source>
</evidence>
<dbReference type="RefSeq" id="WP_222991562.1">
    <property type="nucleotide sequence ID" value="NZ_JAINVV010000009.1"/>
</dbReference>
<dbReference type="InterPro" id="IPR010930">
    <property type="entry name" value="Flg_bb/hook_C_dom"/>
</dbReference>
<dbReference type="EMBL" id="JAINVV010000009">
    <property type="protein sequence ID" value="MBY8824454.1"/>
    <property type="molecule type" value="Genomic_DNA"/>
</dbReference>
<keyword evidence="5" id="KW-0964">Secreted</keyword>
<feature type="domain" description="Flagellar basal-body/hook protein C-terminal" evidence="8">
    <location>
        <begin position="402"/>
        <end position="440"/>
    </location>
</feature>
<keyword evidence="6" id="KW-0975">Bacterial flagellum</keyword>
<evidence type="ECO:0000313" key="11">
    <source>
        <dbReference type="Proteomes" id="UP000706039"/>
    </source>
</evidence>
<dbReference type="Pfam" id="PF22638">
    <property type="entry name" value="FlgK_D1"/>
    <property type="match status" value="1"/>
</dbReference>
<keyword evidence="10" id="KW-0966">Cell projection</keyword>
<keyword evidence="10" id="KW-0282">Flagellum</keyword>
<dbReference type="InterPro" id="IPR001444">
    <property type="entry name" value="Flag_bb_rod_N"/>
</dbReference>